<name>A0ACB8DZ22_DERSI</name>
<evidence type="ECO:0000313" key="1">
    <source>
        <dbReference type="EMBL" id="KAH7979584.1"/>
    </source>
</evidence>
<dbReference type="Proteomes" id="UP000821865">
    <property type="component" value="Chromosome 1"/>
</dbReference>
<organism evidence="1 2">
    <name type="scientific">Dermacentor silvarum</name>
    <name type="common">Tick</name>
    <dbReference type="NCBI Taxonomy" id="543639"/>
    <lineage>
        <taxon>Eukaryota</taxon>
        <taxon>Metazoa</taxon>
        <taxon>Ecdysozoa</taxon>
        <taxon>Arthropoda</taxon>
        <taxon>Chelicerata</taxon>
        <taxon>Arachnida</taxon>
        <taxon>Acari</taxon>
        <taxon>Parasitiformes</taxon>
        <taxon>Ixodida</taxon>
        <taxon>Ixodoidea</taxon>
        <taxon>Ixodidae</taxon>
        <taxon>Rhipicephalinae</taxon>
        <taxon>Dermacentor</taxon>
    </lineage>
</organism>
<accession>A0ACB8DZ22</accession>
<proteinExistence type="predicted"/>
<reference evidence="1" key="1">
    <citation type="submission" date="2020-05" db="EMBL/GenBank/DDBJ databases">
        <title>Large-scale comparative analyses of tick genomes elucidate their genetic diversity and vector capacities.</title>
        <authorList>
            <person name="Jia N."/>
            <person name="Wang J."/>
            <person name="Shi W."/>
            <person name="Du L."/>
            <person name="Sun Y."/>
            <person name="Zhan W."/>
            <person name="Jiang J."/>
            <person name="Wang Q."/>
            <person name="Zhang B."/>
            <person name="Ji P."/>
            <person name="Sakyi L.B."/>
            <person name="Cui X."/>
            <person name="Yuan T."/>
            <person name="Jiang B."/>
            <person name="Yang W."/>
            <person name="Lam T.T.-Y."/>
            <person name="Chang Q."/>
            <person name="Ding S."/>
            <person name="Wang X."/>
            <person name="Zhu J."/>
            <person name="Ruan X."/>
            <person name="Zhao L."/>
            <person name="Wei J."/>
            <person name="Que T."/>
            <person name="Du C."/>
            <person name="Cheng J."/>
            <person name="Dai P."/>
            <person name="Han X."/>
            <person name="Huang E."/>
            <person name="Gao Y."/>
            <person name="Liu J."/>
            <person name="Shao H."/>
            <person name="Ye R."/>
            <person name="Li L."/>
            <person name="Wei W."/>
            <person name="Wang X."/>
            <person name="Wang C."/>
            <person name="Yang T."/>
            <person name="Huo Q."/>
            <person name="Li W."/>
            <person name="Guo W."/>
            <person name="Chen H."/>
            <person name="Zhou L."/>
            <person name="Ni X."/>
            <person name="Tian J."/>
            <person name="Zhou Y."/>
            <person name="Sheng Y."/>
            <person name="Liu T."/>
            <person name="Pan Y."/>
            <person name="Xia L."/>
            <person name="Li J."/>
            <person name="Zhao F."/>
            <person name="Cao W."/>
        </authorList>
    </citation>
    <scope>NUCLEOTIDE SEQUENCE</scope>
    <source>
        <strain evidence="1">Dsil-2018</strain>
    </source>
</reference>
<protein>
    <submittedName>
        <fullName evidence="1">Uncharacterized protein</fullName>
    </submittedName>
</protein>
<evidence type="ECO:0000313" key="2">
    <source>
        <dbReference type="Proteomes" id="UP000821865"/>
    </source>
</evidence>
<comment type="caution">
    <text evidence="1">The sequence shown here is derived from an EMBL/GenBank/DDBJ whole genome shotgun (WGS) entry which is preliminary data.</text>
</comment>
<sequence length="457" mass="50360">MMQVQVNMEDISPEEFLEGNGWCTIKYKTQSNRETAQSNTQNGAHSHTGEGANGNRQRSRQQQRNVKQQVIRNSKMSLLPRSDFKIVIRPRGGLDVATTGTVRLASAIYLAANVPAQEAGEDTVCSNNRQNIIVMSIPHATHAAKCRQLESITIGDRRHEVSSYETAPDYTVKGIIRGIPLEEDAKSIHTNIIHGRNPHAVAAKRLSNTKTVIVAFEGPRVPSYVRAAEEAEEAAKATSSADKSRSRSRTHSRGRSRSQSHTPDSRKQRRLRSRTPRRIATRDTETIEKPVGLGASVPRDIPAVEDGGSPTSRRLRRGSGGSDSVVGSFDTQHLPPLCYECCIPRIRRGFRARPVATPSLAPNYCQRRAILFRHLVSIMMERPHPDAGALHRDLEMTGHGSRDAALLDDRCGCAQRSESVSVHGSSRPRSPRRCTKHGGHLCIFPPGGCHVNGMAKR</sequence>
<keyword evidence="2" id="KW-1185">Reference proteome</keyword>
<gene>
    <name evidence="1" type="ORF">HPB49_009985</name>
</gene>
<dbReference type="EMBL" id="CM023470">
    <property type="protein sequence ID" value="KAH7979584.1"/>
    <property type="molecule type" value="Genomic_DNA"/>
</dbReference>